<sequence>MTSHGDGRTFRSKSQDFKNISYISYIYIYIYIYIHVVIVWQITLKVSLPYFLCVSAAACLTLHQCWKQKHSRGGGGGGRGGGGSDGNILIIVVGPCTDTKQLLLQLRRHSCSHHGSSTCECESAACSRYTQGCGTLSPPLNMPRPSHKHRPPRYATLT</sequence>
<accession>A0AAV6PPC2</accession>
<evidence type="ECO:0000256" key="1">
    <source>
        <dbReference type="SAM" id="Phobius"/>
    </source>
</evidence>
<dbReference type="AlphaFoldDB" id="A0AAV6PPC2"/>
<proteinExistence type="predicted"/>
<reference evidence="2 3" key="1">
    <citation type="journal article" date="2021" name="Sci. Rep.">
        <title>Chromosome anchoring in Senegalese sole (Solea senegalensis) reveals sex-associated markers and genome rearrangements in flatfish.</title>
        <authorList>
            <person name="Guerrero-Cozar I."/>
            <person name="Gomez-Garrido J."/>
            <person name="Berbel C."/>
            <person name="Martinez-Blanch J.F."/>
            <person name="Alioto T."/>
            <person name="Claros M.G."/>
            <person name="Gagnaire P.A."/>
            <person name="Manchado M."/>
        </authorList>
    </citation>
    <scope>NUCLEOTIDE SEQUENCE [LARGE SCALE GENOMIC DNA]</scope>
    <source>
        <strain evidence="2">Sse05_10M</strain>
    </source>
</reference>
<comment type="caution">
    <text evidence="2">The sequence shown here is derived from an EMBL/GenBank/DDBJ whole genome shotgun (WGS) entry which is preliminary data.</text>
</comment>
<feature type="transmembrane region" description="Helical" evidence="1">
    <location>
        <begin position="20"/>
        <end position="42"/>
    </location>
</feature>
<keyword evidence="1" id="KW-0472">Membrane</keyword>
<evidence type="ECO:0000313" key="3">
    <source>
        <dbReference type="Proteomes" id="UP000693946"/>
    </source>
</evidence>
<dbReference type="Proteomes" id="UP000693946">
    <property type="component" value="Unassembled WGS sequence"/>
</dbReference>
<evidence type="ECO:0000313" key="2">
    <source>
        <dbReference type="EMBL" id="KAG7470349.1"/>
    </source>
</evidence>
<keyword evidence="1" id="KW-0812">Transmembrane</keyword>
<organism evidence="2 3">
    <name type="scientific">Solea senegalensis</name>
    <name type="common">Senegalese sole</name>
    <dbReference type="NCBI Taxonomy" id="28829"/>
    <lineage>
        <taxon>Eukaryota</taxon>
        <taxon>Metazoa</taxon>
        <taxon>Chordata</taxon>
        <taxon>Craniata</taxon>
        <taxon>Vertebrata</taxon>
        <taxon>Euteleostomi</taxon>
        <taxon>Actinopterygii</taxon>
        <taxon>Neopterygii</taxon>
        <taxon>Teleostei</taxon>
        <taxon>Neoteleostei</taxon>
        <taxon>Acanthomorphata</taxon>
        <taxon>Carangaria</taxon>
        <taxon>Pleuronectiformes</taxon>
        <taxon>Pleuronectoidei</taxon>
        <taxon>Soleidae</taxon>
        <taxon>Solea</taxon>
    </lineage>
</organism>
<dbReference type="EMBL" id="JAGKHQ010000275">
    <property type="protein sequence ID" value="KAG7470349.1"/>
    <property type="molecule type" value="Genomic_DNA"/>
</dbReference>
<gene>
    <name evidence="2" type="ORF">JOB18_044066</name>
</gene>
<keyword evidence="1" id="KW-1133">Transmembrane helix</keyword>
<name>A0AAV6PPC2_SOLSE</name>
<protein>
    <submittedName>
        <fullName evidence="2">Uncharacterized protein</fullName>
    </submittedName>
</protein>
<keyword evidence="3" id="KW-1185">Reference proteome</keyword>